<name>A0A0S7WKG7_UNCT6</name>
<gene>
    <name evidence="3" type="ORF">AMJ40_02140</name>
</gene>
<dbReference type="InterPro" id="IPR038763">
    <property type="entry name" value="DHH_sf"/>
</dbReference>
<dbReference type="InterPro" id="IPR003156">
    <property type="entry name" value="DHHA1_dom"/>
</dbReference>
<dbReference type="PANTHER" id="PTHR30255:SF2">
    <property type="entry name" value="SINGLE-STRANDED-DNA-SPECIFIC EXONUCLEASE RECJ"/>
    <property type="match status" value="1"/>
</dbReference>
<dbReference type="Pfam" id="PF02272">
    <property type="entry name" value="DHHA1"/>
    <property type="match status" value="1"/>
</dbReference>
<dbReference type="AlphaFoldDB" id="A0A0S7WKG7"/>
<dbReference type="EMBL" id="LIZT01000015">
    <property type="protein sequence ID" value="KPJ50654.1"/>
    <property type="molecule type" value="Genomic_DNA"/>
</dbReference>
<dbReference type="Proteomes" id="UP000051124">
    <property type="component" value="Unassembled WGS sequence"/>
</dbReference>
<evidence type="ECO:0000313" key="3">
    <source>
        <dbReference type="EMBL" id="KPJ50654.1"/>
    </source>
</evidence>
<dbReference type="PANTHER" id="PTHR30255">
    <property type="entry name" value="SINGLE-STRANDED-DNA-SPECIFIC EXONUCLEASE RECJ"/>
    <property type="match status" value="1"/>
</dbReference>
<dbReference type="GO" id="GO:0004527">
    <property type="term" value="F:exonuclease activity"/>
    <property type="evidence" value="ECO:0007669"/>
    <property type="project" value="UniProtKB-KW"/>
</dbReference>
<protein>
    <submittedName>
        <fullName evidence="3">Uncharacterized protein</fullName>
    </submittedName>
</protein>
<dbReference type="InterPro" id="IPR051673">
    <property type="entry name" value="SSDNA_exonuclease_RecJ"/>
</dbReference>
<feature type="domain" description="DHHA1" evidence="2">
    <location>
        <begin position="346"/>
        <end position="436"/>
    </location>
</feature>
<dbReference type="Gene3D" id="3.10.310.30">
    <property type="match status" value="1"/>
</dbReference>
<dbReference type="SUPFAM" id="SSF64182">
    <property type="entry name" value="DHH phosphoesterases"/>
    <property type="match status" value="1"/>
</dbReference>
<evidence type="ECO:0000259" key="1">
    <source>
        <dbReference type="Pfam" id="PF01368"/>
    </source>
</evidence>
<dbReference type="Gene3D" id="3.90.1640.30">
    <property type="match status" value="1"/>
</dbReference>
<evidence type="ECO:0000259" key="2">
    <source>
        <dbReference type="Pfam" id="PF02272"/>
    </source>
</evidence>
<sequence length="550" mass="61453">MERIWETGKTDVHHAKFLSESLGIHELLASLLIARGIQDEQEARDFLYPMEAGLHDPFLLTDMDLAVERIVRAIDRKEGICIFGHEDVDGITATVTLLETLRDIGAVVSYYILNRAEEGHSLSRECLDKVRRRGPSLLVTVDCSVTGQDVVGHARAHGVDIIVTDHHEVTKQLSSLIHINCKKDIGRYPNPSLSGVGVAHKLAQATAERKLGITSAQWESAKEELLVLVLFGTIADRGRLVGENRTLAVRGEKMLLQSGRMAIRVLAEKGFDRRIDSVMAQVVPVLSSARSRDGYNVGCEFLMTPDYDEGVRIFMELRELSDQWYAESRRMYDKVRTQVDPTARLITVVDKDISPYHLGYCANRLKEEFSRPAIVISLKERGYIGEGRSTKSFDLVDLLTHCNDLLIDYGGHKQAAGFSIGEKEVQVFTARAKEYADSHIEWNDLVRKILIDLKAGPGDLGDEVRTQLKLFSPYGEGNREPTFLMENVTLREIYADHVTVERDDASASIRTSGSKGKWVSLSGQPVRIDCVVAVDREGELHLVDSRPSFA</sequence>
<dbReference type="InterPro" id="IPR001667">
    <property type="entry name" value="DDH_dom"/>
</dbReference>
<organism evidence="3 4">
    <name type="scientific">candidate division TA06 bacterium DG_26</name>
    <dbReference type="NCBI Taxonomy" id="1703771"/>
    <lineage>
        <taxon>Bacteria</taxon>
        <taxon>Bacteria division TA06</taxon>
    </lineage>
</organism>
<reference evidence="3 4" key="1">
    <citation type="journal article" date="2015" name="Microbiome">
        <title>Genomic resolution of linkages in carbon, nitrogen, and sulfur cycling among widespread estuary sediment bacteria.</title>
        <authorList>
            <person name="Baker B.J."/>
            <person name="Lazar C.S."/>
            <person name="Teske A.P."/>
            <person name="Dick G.J."/>
        </authorList>
    </citation>
    <scope>NUCLEOTIDE SEQUENCE [LARGE SCALE GENOMIC DNA]</scope>
    <source>
        <strain evidence="3">DG_26</strain>
    </source>
</reference>
<dbReference type="GO" id="GO:0003676">
    <property type="term" value="F:nucleic acid binding"/>
    <property type="evidence" value="ECO:0007669"/>
    <property type="project" value="InterPro"/>
</dbReference>
<comment type="caution">
    <text evidence="3">The sequence shown here is derived from an EMBL/GenBank/DDBJ whole genome shotgun (WGS) entry which is preliminary data.</text>
</comment>
<feature type="domain" description="DDH" evidence="1">
    <location>
        <begin position="80"/>
        <end position="233"/>
    </location>
</feature>
<evidence type="ECO:0000313" key="4">
    <source>
        <dbReference type="Proteomes" id="UP000051124"/>
    </source>
</evidence>
<proteinExistence type="predicted"/>
<dbReference type="Pfam" id="PF01368">
    <property type="entry name" value="DHH"/>
    <property type="match status" value="1"/>
</dbReference>
<accession>A0A0S7WKG7</accession>